<comment type="caution">
    <text evidence="1">The sequence shown here is derived from an EMBL/GenBank/DDBJ whole genome shotgun (WGS) entry which is preliminary data.</text>
</comment>
<gene>
    <name evidence="1" type="ORF">H4S07_003654</name>
</gene>
<name>A0ACC1LFI4_9FUNG</name>
<evidence type="ECO:0000313" key="1">
    <source>
        <dbReference type="EMBL" id="KAJ2807126.1"/>
    </source>
</evidence>
<accession>A0ACC1LFI4</accession>
<protein>
    <submittedName>
        <fullName evidence="1">Uncharacterized protein</fullName>
    </submittedName>
</protein>
<organism evidence="1 2">
    <name type="scientific">Coemansia furcata</name>
    <dbReference type="NCBI Taxonomy" id="417177"/>
    <lineage>
        <taxon>Eukaryota</taxon>
        <taxon>Fungi</taxon>
        <taxon>Fungi incertae sedis</taxon>
        <taxon>Zoopagomycota</taxon>
        <taxon>Kickxellomycotina</taxon>
        <taxon>Kickxellomycetes</taxon>
        <taxon>Kickxellales</taxon>
        <taxon>Kickxellaceae</taxon>
        <taxon>Coemansia</taxon>
    </lineage>
</organism>
<sequence>MPNPIPGPAPISMPDAAPIALPGPNPEPVQVRQLVTNMPPKNMSQEQWVALYLY</sequence>
<proteinExistence type="predicted"/>
<dbReference type="EMBL" id="JANBUP010001247">
    <property type="protein sequence ID" value="KAJ2807126.1"/>
    <property type="molecule type" value="Genomic_DNA"/>
</dbReference>
<reference evidence="1" key="1">
    <citation type="submission" date="2022-07" db="EMBL/GenBank/DDBJ databases">
        <title>Phylogenomic reconstructions and comparative analyses of Kickxellomycotina fungi.</title>
        <authorList>
            <person name="Reynolds N.K."/>
            <person name="Stajich J.E."/>
            <person name="Barry K."/>
            <person name="Grigoriev I.V."/>
            <person name="Crous P."/>
            <person name="Smith M.E."/>
        </authorList>
    </citation>
    <scope>NUCLEOTIDE SEQUENCE</scope>
    <source>
        <strain evidence="1">CBS 102833</strain>
    </source>
</reference>
<dbReference type="Proteomes" id="UP001140096">
    <property type="component" value="Unassembled WGS sequence"/>
</dbReference>
<keyword evidence="2" id="KW-1185">Reference proteome</keyword>
<feature type="non-terminal residue" evidence="1">
    <location>
        <position position="54"/>
    </location>
</feature>
<evidence type="ECO:0000313" key="2">
    <source>
        <dbReference type="Proteomes" id="UP001140096"/>
    </source>
</evidence>